<dbReference type="InterPro" id="IPR032836">
    <property type="entry name" value="DsrE2-like"/>
</dbReference>
<reference evidence="1 2" key="1">
    <citation type="journal article" date="2016" name="Nat. Commun.">
        <title>Thousands of microbial genomes shed light on interconnected biogeochemical processes in an aquifer system.</title>
        <authorList>
            <person name="Anantharaman K."/>
            <person name="Brown C.T."/>
            <person name="Hug L.A."/>
            <person name="Sharon I."/>
            <person name="Castelle C.J."/>
            <person name="Probst A.J."/>
            <person name="Thomas B.C."/>
            <person name="Singh A."/>
            <person name="Wilkins M.J."/>
            <person name="Karaoz U."/>
            <person name="Brodie E.L."/>
            <person name="Williams K.H."/>
            <person name="Hubbard S.S."/>
            <person name="Banfield J.F."/>
        </authorList>
    </citation>
    <scope>NUCLEOTIDE SEQUENCE [LARGE SCALE GENOMIC DNA]</scope>
</reference>
<dbReference type="SUPFAM" id="SSF75169">
    <property type="entry name" value="DsrEFH-like"/>
    <property type="match status" value="1"/>
</dbReference>
<protein>
    <submittedName>
        <fullName evidence="1">Uncharacterized protein</fullName>
    </submittedName>
</protein>
<evidence type="ECO:0000313" key="2">
    <source>
        <dbReference type="Proteomes" id="UP000177187"/>
    </source>
</evidence>
<dbReference type="STRING" id="1817816.A2Y64_02925"/>
<dbReference type="PANTHER" id="PTHR34655:SF2">
    <property type="entry name" value="PEROXIREDOXIN FAMILY PROTEIN"/>
    <property type="match status" value="1"/>
</dbReference>
<dbReference type="Gene3D" id="3.40.1260.10">
    <property type="entry name" value="DsrEFH-like"/>
    <property type="match status" value="1"/>
</dbReference>
<dbReference type="PANTHER" id="PTHR34655">
    <property type="entry name" value="CONSERVED WITHIN P. AEROPHILUM"/>
    <property type="match status" value="1"/>
</dbReference>
<gene>
    <name evidence="1" type="ORF">A2Y64_02925</name>
</gene>
<proteinExistence type="predicted"/>
<dbReference type="Proteomes" id="UP000177187">
    <property type="component" value="Unassembled WGS sequence"/>
</dbReference>
<evidence type="ECO:0000313" key="1">
    <source>
        <dbReference type="EMBL" id="OGD72455.1"/>
    </source>
</evidence>
<dbReference type="InterPro" id="IPR027396">
    <property type="entry name" value="DsrEFH-like"/>
</dbReference>
<sequence>MLVFCGSDDPQKAFPPFMLGSGALAVEMELTLFFTMNGLNIIRKGGAEKIKLSGAPKTLPEFIKVLQDGGAKFIACSAAFPIVGVTKDDFIDGVEFGGVATFVSDAEEADVVLTF</sequence>
<dbReference type="EMBL" id="MFAF01000121">
    <property type="protein sequence ID" value="OGD72455.1"/>
    <property type="molecule type" value="Genomic_DNA"/>
</dbReference>
<organism evidence="1 2">
    <name type="scientific">Candidatus Coatesbacteria bacterium RBG_13_66_14</name>
    <dbReference type="NCBI Taxonomy" id="1817816"/>
    <lineage>
        <taxon>Bacteria</taxon>
        <taxon>Candidatus Coatesiibacteriota</taxon>
    </lineage>
</organism>
<name>A0A1F5EYL2_9BACT</name>
<dbReference type="AlphaFoldDB" id="A0A1F5EYL2"/>
<accession>A0A1F5EYL2</accession>
<dbReference type="Pfam" id="PF13686">
    <property type="entry name" value="DrsE_2"/>
    <property type="match status" value="2"/>
</dbReference>
<comment type="caution">
    <text evidence="1">The sequence shown here is derived from an EMBL/GenBank/DDBJ whole genome shotgun (WGS) entry which is preliminary data.</text>
</comment>